<evidence type="ECO:0000313" key="2">
    <source>
        <dbReference type="EMBL" id="GJD91615.1"/>
    </source>
</evidence>
<reference evidence="2" key="2">
    <citation type="submission" date="2021-08" db="EMBL/GenBank/DDBJ databases">
        <authorList>
            <person name="Tani A."/>
            <person name="Ola A."/>
            <person name="Ogura Y."/>
            <person name="Katsura K."/>
            <person name="Hayashi T."/>
        </authorList>
    </citation>
    <scope>NUCLEOTIDE SEQUENCE</scope>
    <source>
        <strain evidence="2">DSM 16372</strain>
    </source>
</reference>
<dbReference type="InterPro" id="IPR029052">
    <property type="entry name" value="Metallo-depent_PP-like"/>
</dbReference>
<dbReference type="Pfam" id="PF00149">
    <property type="entry name" value="Metallophos"/>
    <property type="match status" value="1"/>
</dbReference>
<evidence type="ECO:0000313" key="3">
    <source>
        <dbReference type="Proteomes" id="UP001055247"/>
    </source>
</evidence>
<dbReference type="InterPro" id="IPR004843">
    <property type="entry name" value="Calcineurin-like_PHP"/>
</dbReference>
<protein>
    <submittedName>
        <fullName evidence="2">3',5'-cyclic adenosine monophosphate phosphodiesterase CpdA</fullName>
    </submittedName>
</protein>
<dbReference type="Proteomes" id="UP001055247">
    <property type="component" value="Unassembled WGS sequence"/>
</dbReference>
<dbReference type="PANTHER" id="PTHR37844:SF2">
    <property type="entry name" value="SER_THR PROTEIN PHOSPHATASE SUPERFAMILY (AFU_ORTHOLOGUE AFUA_1G14840)"/>
    <property type="match status" value="1"/>
</dbReference>
<dbReference type="RefSeq" id="WP_238231625.1">
    <property type="nucleotide sequence ID" value="NZ_BPQO01000029.1"/>
</dbReference>
<accession>A0AAV4ZUE8</accession>
<keyword evidence="3" id="KW-1185">Reference proteome</keyword>
<dbReference type="GO" id="GO:0016787">
    <property type="term" value="F:hydrolase activity"/>
    <property type="evidence" value="ECO:0007669"/>
    <property type="project" value="InterPro"/>
</dbReference>
<reference evidence="2" key="1">
    <citation type="journal article" date="2016" name="Front. Microbiol.">
        <title>Genome Sequence of the Piezophilic, Mesophilic Sulfate-Reducing Bacterium Desulfovibrio indicus J2T.</title>
        <authorList>
            <person name="Cao J."/>
            <person name="Maignien L."/>
            <person name="Shao Z."/>
            <person name="Alain K."/>
            <person name="Jebbar M."/>
        </authorList>
    </citation>
    <scope>NUCLEOTIDE SEQUENCE</scope>
    <source>
        <strain evidence="2">DSM 16372</strain>
    </source>
</reference>
<feature type="domain" description="Calcineurin-like phosphoesterase" evidence="1">
    <location>
        <begin position="10"/>
        <end position="221"/>
    </location>
</feature>
<evidence type="ECO:0000259" key="1">
    <source>
        <dbReference type="Pfam" id="PF00149"/>
    </source>
</evidence>
<comment type="caution">
    <text evidence="2">The sequence shown here is derived from an EMBL/GenBank/DDBJ whole genome shotgun (WGS) entry which is preliminary data.</text>
</comment>
<sequence>MGEPLKLTPMSDLHFGAPTAWRPRLRADVDLLVVAGDVYEGDIVRSIAWTAEVADGRPSVFVPGNHEFWGRALEAELDRGREAAASLGVSMLDGQGWVEVGGVDFVGGTLWTDLSLNVVADRPIFGRQLGEPVDVRGAGIDRRAKPGDAVRWHRRIAGAIETALAEAPRGRPRVVVTHHAPTALSLLERYRRDPSAAFAASALDRLLAGGADVWIHGHVHHSVDLVVGGTRLVCNPFGYDGANPDFTEDLVLELPDPPQDAPVASVP</sequence>
<dbReference type="AlphaFoldDB" id="A0AAV4ZUE8"/>
<proteinExistence type="predicted"/>
<dbReference type="SUPFAM" id="SSF56300">
    <property type="entry name" value="Metallo-dependent phosphatases"/>
    <property type="match status" value="1"/>
</dbReference>
<name>A0AAV4ZUE8_9HYPH</name>
<dbReference type="EMBL" id="BPQO01000029">
    <property type="protein sequence ID" value="GJD91615.1"/>
    <property type="molecule type" value="Genomic_DNA"/>
</dbReference>
<organism evidence="2 3">
    <name type="scientific">Methylobacterium hispanicum</name>
    <dbReference type="NCBI Taxonomy" id="270350"/>
    <lineage>
        <taxon>Bacteria</taxon>
        <taxon>Pseudomonadati</taxon>
        <taxon>Pseudomonadota</taxon>
        <taxon>Alphaproteobacteria</taxon>
        <taxon>Hyphomicrobiales</taxon>
        <taxon>Methylobacteriaceae</taxon>
        <taxon>Methylobacterium</taxon>
    </lineage>
</organism>
<dbReference type="PANTHER" id="PTHR37844">
    <property type="entry name" value="SER/THR PROTEIN PHOSPHATASE SUPERFAMILY (AFU_ORTHOLOGUE AFUA_1G14840)"/>
    <property type="match status" value="1"/>
</dbReference>
<gene>
    <name evidence="2" type="primary">cpdA_6</name>
    <name evidence="2" type="ORF">BHAOGJBA_5163</name>
</gene>
<dbReference type="Gene3D" id="3.60.21.10">
    <property type="match status" value="1"/>
</dbReference>